<name>A0A812KJF4_9DINO</name>
<gene>
    <name evidence="3" type="ORF">SNEC2469_LOCUS3549</name>
</gene>
<organism evidence="3 4">
    <name type="scientific">Symbiodinium necroappetens</name>
    <dbReference type="NCBI Taxonomy" id="1628268"/>
    <lineage>
        <taxon>Eukaryota</taxon>
        <taxon>Sar</taxon>
        <taxon>Alveolata</taxon>
        <taxon>Dinophyceae</taxon>
        <taxon>Suessiales</taxon>
        <taxon>Symbiodiniaceae</taxon>
        <taxon>Symbiodinium</taxon>
    </lineage>
</organism>
<feature type="compositionally biased region" description="Low complexity" evidence="2">
    <location>
        <begin position="34"/>
        <end position="44"/>
    </location>
</feature>
<dbReference type="Proteomes" id="UP000601435">
    <property type="component" value="Unassembled WGS sequence"/>
</dbReference>
<dbReference type="AlphaFoldDB" id="A0A812KJF4"/>
<feature type="region of interest" description="Disordered" evidence="2">
    <location>
        <begin position="34"/>
        <end position="67"/>
    </location>
</feature>
<evidence type="ECO:0000256" key="1">
    <source>
        <dbReference type="SAM" id="Coils"/>
    </source>
</evidence>
<proteinExistence type="predicted"/>
<evidence type="ECO:0000313" key="4">
    <source>
        <dbReference type="Proteomes" id="UP000601435"/>
    </source>
</evidence>
<evidence type="ECO:0000256" key="2">
    <source>
        <dbReference type="SAM" id="MobiDB-lite"/>
    </source>
</evidence>
<reference evidence="3" key="1">
    <citation type="submission" date="2021-02" db="EMBL/GenBank/DDBJ databases">
        <authorList>
            <person name="Dougan E. K."/>
            <person name="Rhodes N."/>
            <person name="Thang M."/>
            <person name="Chan C."/>
        </authorList>
    </citation>
    <scope>NUCLEOTIDE SEQUENCE</scope>
</reference>
<protein>
    <submittedName>
        <fullName evidence="3">Uncharacterized protein</fullName>
    </submittedName>
</protein>
<evidence type="ECO:0000313" key="3">
    <source>
        <dbReference type="EMBL" id="CAE7230786.1"/>
    </source>
</evidence>
<accession>A0A812KJF4</accession>
<feature type="non-terminal residue" evidence="3">
    <location>
        <position position="1"/>
    </location>
</feature>
<comment type="caution">
    <text evidence="3">The sequence shown here is derived from an EMBL/GenBank/DDBJ whole genome shotgun (WGS) entry which is preliminary data.</text>
</comment>
<keyword evidence="4" id="KW-1185">Reference proteome</keyword>
<sequence length="172" mass="18602">MEAKLMPAEVEVERAETIAEPLLNFAEAALAAGQAAAEATATPKAKAKTKEKESSKPAKKKGEKHELPTAEVVALAAKHASEAAVHLQGVQKLLDQKRSNQQVLFSTPMKKVLEKVETRIKSAQKKLDRIKIAQKELRERETSTALVSDVAEKMDSVAKAAPSAAAEKLEIR</sequence>
<keyword evidence="1" id="KW-0175">Coiled coil</keyword>
<feature type="coiled-coil region" evidence="1">
    <location>
        <begin position="113"/>
        <end position="140"/>
    </location>
</feature>
<dbReference type="EMBL" id="CAJNJA010007932">
    <property type="protein sequence ID" value="CAE7230786.1"/>
    <property type="molecule type" value="Genomic_DNA"/>
</dbReference>